<proteinExistence type="predicted"/>
<protein>
    <submittedName>
        <fullName evidence="1">Molecular chaperone Hsp90</fullName>
    </submittedName>
</protein>
<name>A0A386H1R6_9CLOT</name>
<dbReference type="AlphaFoldDB" id="A0A386H1R6"/>
<dbReference type="RefSeq" id="WP_119970442.1">
    <property type="nucleotide sequence ID" value="NZ_CP032416.1"/>
</dbReference>
<dbReference type="OrthoDB" id="1654682at2"/>
<dbReference type="Proteomes" id="UP000266301">
    <property type="component" value="Chromosome"/>
</dbReference>
<dbReference type="EMBL" id="CP032416">
    <property type="protein sequence ID" value="AYD39647.1"/>
    <property type="molecule type" value="Genomic_DNA"/>
</dbReference>
<evidence type="ECO:0000313" key="1">
    <source>
        <dbReference type="EMBL" id="AYD39647.1"/>
    </source>
</evidence>
<sequence length="119" mass="12750">MDKKVLDYVTQKTHELMSVPSCCSEAKAAAKAWLDAVGTEKEAVETKKYIDELEADIVPIDSLISLVESDNGIKFLGADAAKSMAVHAKKIKSAGAKYCDCPACTAAAAILEKKDMLLK</sequence>
<gene>
    <name evidence="1" type="ORF">D4Z93_03570</name>
</gene>
<accession>A0A386H1R6</accession>
<keyword evidence="2" id="KW-1185">Reference proteome</keyword>
<reference evidence="1 2" key="1">
    <citation type="journal article" date="2019" name="Int. J. Syst. Evol. Microbiol.">
        <title>Clostridium fermenticellae sp. nov., isolated from the mud in a fermentation cellar for the production of the Chinese liquor, baijiu.</title>
        <authorList>
            <person name="Xu P.X."/>
            <person name="Chai L.J."/>
            <person name="Qiu T."/>
            <person name="Zhang X.J."/>
            <person name="Lu Z.M."/>
            <person name="Xiao C."/>
            <person name="Wang S.T."/>
            <person name="Shen C.H."/>
            <person name="Shi J.S."/>
            <person name="Xu Z.H."/>
        </authorList>
    </citation>
    <scope>NUCLEOTIDE SEQUENCE [LARGE SCALE GENOMIC DNA]</scope>
    <source>
        <strain evidence="1 2">JN500901</strain>
    </source>
</reference>
<dbReference type="KEGG" id="cfer:D4Z93_03570"/>
<organism evidence="1 2">
    <name type="scientific">Clostridium fermenticellae</name>
    <dbReference type="NCBI Taxonomy" id="2068654"/>
    <lineage>
        <taxon>Bacteria</taxon>
        <taxon>Bacillati</taxon>
        <taxon>Bacillota</taxon>
        <taxon>Clostridia</taxon>
        <taxon>Eubacteriales</taxon>
        <taxon>Clostridiaceae</taxon>
        <taxon>Clostridium</taxon>
    </lineage>
</organism>
<evidence type="ECO:0000313" key="2">
    <source>
        <dbReference type="Proteomes" id="UP000266301"/>
    </source>
</evidence>